<evidence type="ECO:0000313" key="2">
    <source>
        <dbReference type="EMBL" id="AFZ68088.1"/>
    </source>
</evidence>
<keyword evidence="3" id="KW-1185">Reference proteome</keyword>
<dbReference type="OrthoDB" id="73182at2"/>
<organism evidence="2 3">
    <name type="scientific">Deinococcus peraridilitoris (strain DSM 19664 / LMG 22246 / CIP 109416 / KR-200)</name>
    <dbReference type="NCBI Taxonomy" id="937777"/>
    <lineage>
        <taxon>Bacteria</taxon>
        <taxon>Thermotogati</taxon>
        <taxon>Deinococcota</taxon>
        <taxon>Deinococci</taxon>
        <taxon>Deinococcales</taxon>
        <taxon>Deinococcaceae</taxon>
        <taxon>Deinococcus</taxon>
    </lineage>
</organism>
<evidence type="ECO:0000313" key="3">
    <source>
        <dbReference type="Proteomes" id="UP000010467"/>
    </source>
</evidence>
<proteinExistence type="predicted"/>
<name>L0A2I3_DEIPD</name>
<dbReference type="KEGG" id="dpd:Deipe_2623"/>
<feature type="region of interest" description="Disordered" evidence="1">
    <location>
        <begin position="1"/>
        <end position="94"/>
    </location>
</feature>
<dbReference type="RefSeq" id="WP_015236390.1">
    <property type="nucleotide sequence ID" value="NC_019793.1"/>
</dbReference>
<feature type="compositionally biased region" description="Polar residues" evidence="1">
    <location>
        <begin position="53"/>
        <end position="64"/>
    </location>
</feature>
<dbReference type="HOGENOM" id="CLU_2381415_0_0_0"/>
<dbReference type="PATRIC" id="fig|937777.3.peg.2631"/>
<evidence type="ECO:0000256" key="1">
    <source>
        <dbReference type="SAM" id="MobiDB-lite"/>
    </source>
</evidence>
<dbReference type="Proteomes" id="UP000010467">
    <property type="component" value="Chromosome"/>
</dbReference>
<dbReference type="EMBL" id="CP003382">
    <property type="protein sequence ID" value="AFZ68088.1"/>
    <property type="molecule type" value="Genomic_DNA"/>
</dbReference>
<dbReference type="AlphaFoldDB" id="L0A2I3"/>
<sequence length="94" mass="9954">MTDDARNGPLKTPEPPDQEAVSHDEGDGPFGADMTNLRGGTRSENDVPEANASPYSTGTSSATGRSLARDPRSTFDGQTTGTSNEREEQDESHS</sequence>
<reference evidence="3" key="1">
    <citation type="submission" date="2012-03" db="EMBL/GenBank/DDBJ databases">
        <title>Complete sequence of chromosome of Deinococcus peraridilitoris DSM 19664.</title>
        <authorList>
            <person name="Lucas S."/>
            <person name="Copeland A."/>
            <person name="Lapidus A."/>
            <person name="Glavina del Rio T."/>
            <person name="Dalin E."/>
            <person name="Tice H."/>
            <person name="Bruce D."/>
            <person name="Goodwin L."/>
            <person name="Pitluck S."/>
            <person name="Peters L."/>
            <person name="Mikhailova N."/>
            <person name="Lu M."/>
            <person name="Kyrpides N."/>
            <person name="Mavromatis K."/>
            <person name="Ivanova N."/>
            <person name="Brettin T."/>
            <person name="Detter J.C."/>
            <person name="Han C."/>
            <person name="Larimer F."/>
            <person name="Land M."/>
            <person name="Hauser L."/>
            <person name="Markowitz V."/>
            <person name="Cheng J.-F."/>
            <person name="Hugenholtz P."/>
            <person name="Woyke T."/>
            <person name="Wu D."/>
            <person name="Pukall R."/>
            <person name="Steenblock K."/>
            <person name="Brambilla E."/>
            <person name="Klenk H.-P."/>
            <person name="Eisen J.A."/>
        </authorList>
    </citation>
    <scope>NUCLEOTIDE SEQUENCE [LARGE SCALE GENOMIC DNA]</scope>
    <source>
        <strain evidence="3">DSM 19664 / LMG 22246 / CIP 109416 / KR-200</strain>
    </source>
</reference>
<protein>
    <submittedName>
        <fullName evidence="2">Uncharacterized protein</fullName>
    </submittedName>
</protein>
<accession>L0A2I3</accession>
<gene>
    <name evidence="2" type="ordered locus">Deipe_2623</name>
</gene>